<organism evidence="2 3">
    <name type="scientific">Gloeothece verrucosa (strain PCC 7822)</name>
    <name type="common">Cyanothece sp. (strain PCC 7822)</name>
    <dbReference type="NCBI Taxonomy" id="497965"/>
    <lineage>
        <taxon>Bacteria</taxon>
        <taxon>Bacillati</taxon>
        <taxon>Cyanobacteriota</taxon>
        <taxon>Cyanophyceae</taxon>
        <taxon>Oscillatoriophycideae</taxon>
        <taxon>Chroococcales</taxon>
        <taxon>Aphanothecaceae</taxon>
        <taxon>Gloeothece</taxon>
        <taxon>Gloeothece verrucosa</taxon>
    </lineage>
</organism>
<keyword evidence="1" id="KW-0732">Signal</keyword>
<dbReference type="Proteomes" id="UP000008206">
    <property type="component" value="Plasmid Cy782201"/>
</dbReference>
<dbReference type="EMBL" id="CP002199">
    <property type="protein sequence ID" value="ADN17925.1"/>
    <property type="molecule type" value="Genomic_DNA"/>
</dbReference>
<geneLocation type="plasmid" evidence="2 3">
    <name>Cy782201</name>
</geneLocation>
<feature type="signal peptide" evidence="1">
    <location>
        <begin position="1"/>
        <end position="33"/>
    </location>
</feature>
<feature type="chain" id="PRO_5003141405" evidence="1">
    <location>
        <begin position="34"/>
        <end position="130"/>
    </location>
</feature>
<evidence type="ECO:0000256" key="1">
    <source>
        <dbReference type="SAM" id="SignalP"/>
    </source>
</evidence>
<evidence type="ECO:0000313" key="2">
    <source>
        <dbReference type="EMBL" id="ADN17925.1"/>
    </source>
</evidence>
<dbReference type="HOGENOM" id="CLU_1934552_0_0_3"/>
<evidence type="ECO:0000313" key="3">
    <source>
        <dbReference type="Proteomes" id="UP000008206"/>
    </source>
</evidence>
<protein>
    <submittedName>
        <fullName evidence="2">Uncharacterized protein</fullName>
    </submittedName>
</protein>
<keyword evidence="3" id="KW-1185">Reference proteome</keyword>
<accession>E0ULU5</accession>
<dbReference type="AlphaFoldDB" id="E0ULU5"/>
<sequence>MFFFKQLAKSAKLMGAALGSLVILPMIPFAASANPVAQTNYQQITIPDRITIPATGEIIYMSDLNVVGTPPWPQNPCPNLYYEYPHNSRIVVPEVCQNNAVTQELQNLGLLQAVRNMANNNNAYYPNRTY</sequence>
<name>E0ULU5_GLOV7</name>
<reference evidence="3" key="1">
    <citation type="journal article" date="2011" name="MBio">
        <title>Novel metabolic attributes of the genus Cyanothece, comprising a group of unicellular nitrogen-fixing Cyanobacteria.</title>
        <authorList>
            <person name="Bandyopadhyay A."/>
            <person name="Elvitigala T."/>
            <person name="Welsh E."/>
            <person name="Stockel J."/>
            <person name="Liberton M."/>
            <person name="Min H."/>
            <person name="Sherman L.A."/>
            <person name="Pakrasi H.B."/>
        </authorList>
    </citation>
    <scope>NUCLEOTIDE SEQUENCE [LARGE SCALE GENOMIC DNA]</scope>
    <source>
        <strain evidence="3">PCC 7822</strain>
        <plasmid evidence="3">Cy782201</plasmid>
    </source>
</reference>
<keyword evidence="2" id="KW-0614">Plasmid</keyword>
<gene>
    <name evidence="2" type="ordered locus">Cyan7822_6087</name>
</gene>
<proteinExistence type="predicted"/>
<dbReference type="KEGG" id="cyj:Cyan7822_6087"/>